<accession>A0A2H3JD06</accession>
<dbReference type="GO" id="GO:0000124">
    <property type="term" value="C:SAGA complex"/>
    <property type="evidence" value="ECO:0007669"/>
    <property type="project" value="InterPro"/>
</dbReference>
<dbReference type="InterPro" id="IPR037802">
    <property type="entry name" value="SGF29"/>
</dbReference>
<protein>
    <recommendedName>
        <fullName evidence="2">SGF29 C-terminal domain-containing protein</fullName>
    </recommendedName>
</protein>
<keyword evidence="4" id="KW-1185">Reference proteome</keyword>
<evidence type="ECO:0000313" key="3">
    <source>
        <dbReference type="EMBL" id="PCH40130.1"/>
    </source>
</evidence>
<dbReference type="Gene3D" id="2.30.30.140">
    <property type="match status" value="2"/>
</dbReference>
<proteinExistence type="predicted"/>
<gene>
    <name evidence="3" type="ORF">WOLCODRAFT_88492</name>
</gene>
<dbReference type="Pfam" id="PF07039">
    <property type="entry name" value="SGF29_Tudor"/>
    <property type="match status" value="1"/>
</dbReference>
<dbReference type="PANTHER" id="PTHR21539:SF0">
    <property type="entry name" value="SAGA-ASSOCIATED FACTOR 29"/>
    <property type="match status" value="1"/>
</dbReference>
<evidence type="ECO:0000256" key="1">
    <source>
        <dbReference type="SAM" id="MobiDB-lite"/>
    </source>
</evidence>
<dbReference type="InterPro" id="IPR010750">
    <property type="entry name" value="SGF29_tudor-like_dom"/>
</dbReference>
<dbReference type="PROSITE" id="PS51518">
    <property type="entry name" value="SGF29_C"/>
    <property type="match status" value="1"/>
</dbReference>
<dbReference type="AlphaFoldDB" id="A0A2H3JD06"/>
<feature type="domain" description="SGF29 C-terminal" evidence="2">
    <location>
        <begin position="164"/>
        <end position="343"/>
    </location>
</feature>
<evidence type="ECO:0000313" key="4">
    <source>
        <dbReference type="Proteomes" id="UP000218811"/>
    </source>
</evidence>
<dbReference type="CDD" id="cd20393">
    <property type="entry name" value="Tudor_SGF29_rpt1"/>
    <property type="match status" value="1"/>
</dbReference>
<dbReference type="InterPro" id="IPR047288">
    <property type="entry name" value="Tudor_SGF29_rpt1"/>
</dbReference>
<sequence length="343" mass="37615">MYSGSDLRLWIIAEFLPACILSNTYTNPASGDTAGRVHRLLSAWPSDDNVPADGIENLKSHYKKITAGLHEIKTNAERDAAAIDEVMERLQILIALRKASEAPQEKRPKRPRARSPSVAPTPAPVPAPSVSRGISITVPPRNSVGPQPIPFSREPKARREALAKQLPLQEGRKVAFHPPQNTSKAADGITGGKDEEWILAVVTKCINQDKNRYEVQDPEPQEDGQPGQCYNTTLRAIIPLPDPSAPPDSAAHLNAYPEFTARSTVMALYPDTSCFYRAEVVASPKDMQPGARVSRGTTSMRSTVFDFVQTGSSIPMYKLKFEDDDDQEHNVSAQWVVEWPGGA</sequence>
<name>A0A2H3JD06_WOLCO</name>
<feature type="region of interest" description="Disordered" evidence="1">
    <location>
        <begin position="100"/>
        <end position="152"/>
    </location>
</feature>
<dbReference type="Proteomes" id="UP000218811">
    <property type="component" value="Unassembled WGS sequence"/>
</dbReference>
<dbReference type="PANTHER" id="PTHR21539">
    <property type="entry name" value="SAGA-ASSOCIATED FACTOR 29"/>
    <property type="match status" value="1"/>
</dbReference>
<evidence type="ECO:0000259" key="2">
    <source>
        <dbReference type="PROSITE" id="PS51518"/>
    </source>
</evidence>
<organism evidence="3 4">
    <name type="scientific">Wolfiporia cocos (strain MD-104)</name>
    <name type="common">Brown rot fungus</name>
    <dbReference type="NCBI Taxonomy" id="742152"/>
    <lineage>
        <taxon>Eukaryota</taxon>
        <taxon>Fungi</taxon>
        <taxon>Dikarya</taxon>
        <taxon>Basidiomycota</taxon>
        <taxon>Agaricomycotina</taxon>
        <taxon>Agaricomycetes</taxon>
        <taxon>Polyporales</taxon>
        <taxon>Phaeolaceae</taxon>
        <taxon>Wolfiporia</taxon>
    </lineage>
</organism>
<reference evidence="3 4" key="1">
    <citation type="journal article" date="2012" name="Science">
        <title>The Paleozoic origin of enzymatic lignin decomposition reconstructed from 31 fungal genomes.</title>
        <authorList>
            <person name="Floudas D."/>
            <person name="Binder M."/>
            <person name="Riley R."/>
            <person name="Barry K."/>
            <person name="Blanchette R.A."/>
            <person name="Henrissat B."/>
            <person name="Martinez A.T."/>
            <person name="Otillar R."/>
            <person name="Spatafora J.W."/>
            <person name="Yadav J.S."/>
            <person name="Aerts A."/>
            <person name="Benoit I."/>
            <person name="Boyd A."/>
            <person name="Carlson A."/>
            <person name="Copeland A."/>
            <person name="Coutinho P.M."/>
            <person name="de Vries R.P."/>
            <person name="Ferreira P."/>
            <person name="Findley K."/>
            <person name="Foster B."/>
            <person name="Gaskell J."/>
            <person name="Glotzer D."/>
            <person name="Gorecki P."/>
            <person name="Heitman J."/>
            <person name="Hesse C."/>
            <person name="Hori C."/>
            <person name="Igarashi K."/>
            <person name="Jurgens J.A."/>
            <person name="Kallen N."/>
            <person name="Kersten P."/>
            <person name="Kohler A."/>
            <person name="Kuees U."/>
            <person name="Kumar T.K.A."/>
            <person name="Kuo A."/>
            <person name="LaButti K."/>
            <person name="Larrondo L.F."/>
            <person name="Lindquist E."/>
            <person name="Ling A."/>
            <person name="Lombard V."/>
            <person name="Lucas S."/>
            <person name="Lundell T."/>
            <person name="Martin R."/>
            <person name="McLaughlin D.J."/>
            <person name="Morgenstern I."/>
            <person name="Morin E."/>
            <person name="Murat C."/>
            <person name="Nagy L.G."/>
            <person name="Nolan M."/>
            <person name="Ohm R.A."/>
            <person name="Patyshakuliyeva A."/>
            <person name="Rokas A."/>
            <person name="Ruiz-Duenas F.J."/>
            <person name="Sabat G."/>
            <person name="Salamov A."/>
            <person name="Samejima M."/>
            <person name="Schmutz J."/>
            <person name="Slot J.C."/>
            <person name="St John F."/>
            <person name="Stenlid J."/>
            <person name="Sun H."/>
            <person name="Sun S."/>
            <person name="Syed K."/>
            <person name="Tsang A."/>
            <person name="Wiebenga A."/>
            <person name="Young D."/>
            <person name="Pisabarro A."/>
            <person name="Eastwood D.C."/>
            <person name="Martin F."/>
            <person name="Cullen D."/>
            <person name="Grigoriev I.V."/>
            <person name="Hibbett D.S."/>
        </authorList>
    </citation>
    <scope>NUCLEOTIDE SEQUENCE [LARGE SCALE GENOMIC DNA]</scope>
    <source>
        <strain evidence="3 4">MD-104</strain>
    </source>
</reference>
<dbReference type="STRING" id="742152.A0A2H3JD06"/>
<dbReference type="OMA" id="ASEYNHV"/>
<dbReference type="EMBL" id="KB468053">
    <property type="protein sequence ID" value="PCH40130.1"/>
    <property type="molecule type" value="Genomic_DNA"/>
</dbReference>
<dbReference type="OrthoDB" id="10265994at2759"/>